<evidence type="ECO:0000313" key="3">
    <source>
        <dbReference type="Proteomes" id="UP000294508"/>
    </source>
</evidence>
<organism evidence="2 3">
    <name type="scientific">Kribbella steppae</name>
    <dbReference type="NCBI Taxonomy" id="2512223"/>
    <lineage>
        <taxon>Bacteria</taxon>
        <taxon>Bacillati</taxon>
        <taxon>Actinomycetota</taxon>
        <taxon>Actinomycetes</taxon>
        <taxon>Propionibacteriales</taxon>
        <taxon>Kribbellaceae</taxon>
        <taxon>Kribbella</taxon>
    </lineage>
</organism>
<proteinExistence type="predicted"/>
<keyword evidence="1" id="KW-0472">Membrane</keyword>
<protein>
    <submittedName>
        <fullName evidence="2">Uncharacterized protein</fullName>
    </submittedName>
</protein>
<dbReference type="OrthoDB" id="4964600at2"/>
<feature type="transmembrane region" description="Helical" evidence="1">
    <location>
        <begin position="83"/>
        <end position="103"/>
    </location>
</feature>
<evidence type="ECO:0000313" key="2">
    <source>
        <dbReference type="EMBL" id="TCO26237.1"/>
    </source>
</evidence>
<feature type="transmembrane region" description="Helical" evidence="1">
    <location>
        <begin position="7"/>
        <end position="29"/>
    </location>
</feature>
<dbReference type="Proteomes" id="UP000294508">
    <property type="component" value="Unassembled WGS sequence"/>
</dbReference>
<dbReference type="EMBL" id="SLWN01000007">
    <property type="protein sequence ID" value="TCO26237.1"/>
    <property type="molecule type" value="Genomic_DNA"/>
</dbReference>
<keyword evidence="3" id="KW-1185">Reference proteome</keyword>
<name>A0A4R2HDW8_9ACTN</name>
<dbReference type="RefSeq" id="WP_132210899.1">
    <property type="nucleotide sequence ID" value="NZ_SLWN01000007.1"/>
</dbReference>
<comment type="caution">
    <text evidence="2">The sequence shown here is derived from an EMBL/GenBank/DDBJ whole genome shotgun (WGS) entry which is preliminary data.</text>
</comment>
<reference evidence="2 3" key="1">
    <citation type="journal article" date="2015" name="Stand. Genomic Sci.">
        <title>Genomic Encyclopedia of Bacterial and Archaeal Type Strains, Phase III: the genomes of soil and plant-associated and newly described type strains.</title>
        <authorList>
            <person name="Whitman W.B."/>
            <person name="Woyke T."/>
            <person name="Klenk H.P."/>
            <person name="Zhou Y."/>
            <person name="Lilburn T.G."/>
            <person name="Beck B.J."/>
            <person name="De Vos P."/>
            <person name="Vandamme P."/>
            <person name="Eisen J.A."/>
            <person name="Garrity G."/>
            <person name="Hugenholtz P."/>
            <person name="Kyrpides N.C."/>
        </authorList>
    </citation>
    <scope>NUCLEOTIDE SEQUENCE [LARGE SCALE GENOMIC DNA]</scope>
    <source>
        <strain evidence="2 3">VKM Ac-2572</strain>
    </source>
</reference>
<keyword evidence="1" id="KW-1133">Transmembrane helix</keyword>
<gene>
    <name evidence="2" type="ORF">EV652_107128</name>
</gene>
<accession>A0A4R2HDW8</accession>
<sequence length="211" mass="21932">MNDIRKLAAIGLAGGTLTAVSGLFVAAVVQPASDVSDEMWSYPWSSDALVPVSVLFAAFHLLVFLGMVAFARSVSSRGARVGSALALVGTFVLFVAEFATIPFADQRLDETGPQIVGAAFGLGVTLTAVGLIVAGISVLRSGGWPGWRRYVPLGAGLWSLVMIGISVTGALAAGVAIYGISLCILYLAVYTLPTDEAPAEHTARLRARIDH</sequence>
<feature type="transmembrane region" description="Helical" evidence="1">
    <location>
        <begin position="49"/>
        <end position="71"/>
    </location>
</feature>
<feature type="transmembrane region" description="Helical" evidence="1">
    <location>
        <begin position="115"/>
        <end position="139"/>
    </location>
</feature>
<dbReference type="AlphaFoldDB" id="A0A4R2HDW8"/>
<keyword evidence="1" id="KW-0812">Transmembrane</keyword>
<evidence type="ECO:0000256" key="1">
    <source>
        <dbReference type="SAM" id="Phobius"/>
    </source>
</evidence>
<feature type="transmembrane region" description="Helical" evidence="1">
    <location>
        <begin position="160"/>
        <end position="189"/>
    </location>
</feature>